<dbReference type="PANTHER" id="PTHR30046">
    <property type="entry name" value="FLAGELLAR M-RING PROTEIN"/>
    <property type="match status" value="1"/>
</dbReference>
<dbReference type="Gene3D" id="3.30.300.30">
    <property type="match status" value="1"/>
</dbReference>
<dbReference type="Proteomes" id="UP000482209">
    <property type="component" value="Unassembled WGS sequence"/>
</dbReference>
<dbReference type="InterPro" id="IPR006182">
    <property type="entry name" value="FliF_N_dom"/>
</dbReference>
<dbReference type="InterPro" id="IPR045851">
    <property type="entry name" value="AMP-bd_C_sf"/>
</dbReference>
<dbReference type="InterPro" id="IPR013556">
    <property type="entry name" value="Flag_M-ring_C"/>
</dbReference>
<comment type="caution">
    <text evidence="7">The sequence shown here is derived from an EMBL/GenBank/DDBJ whole genome shotgun (WGS) entry which is preliminary data.</text>
</comment>
<keyword evidence="2 4" id="KW-0472">Membrane</keyword>
<evidence type="ECO:0000256" key="2">
    <source>
        <dbReference type="ARBA" id="ARBA00023136"/>
    </source>
</evidence>
<dbReference type="InterPro" id="IPR043427">
    <property type="entry name" value="YscJ/FliF"/>
</dbReference>
<dbReference type="PANTHER" id="PTHR30046:SF0">
    <property type="entry name" value="FLAGELLAR M-RING PROTEIN"/>
    <property type="match status" value="1"/>
</dbReference>
<keyword evidence="4" id="KW-0812">Transmembrane</keyword>
<dbReference type="Pfam" id="PF01514">
    <property type="entry name" value="YscJ_FliF"/>
    <property type="match status" value="1"/>
</dbReference>
<dbReference type="AlphaFoldDB" id="A0A6L5XWV2"/>
<protein>
    <recommendedName>
        <fullName evidence="9">Flagellar M-ring protein FliF</fullName>
    </recommendedName>
</protein>
<dbReference type="EMBL" id="VUMT01000004">
    <property type="protein sequence ID" value="MSS63017.1"/>
    <property type="molecule type" value="Genomic_DNA"/>
</dbReference>
<feature type="domain" description="Flagellar M-ring C-terminal" evidence="6">
    <location>
        <begin position="266"/>
        <end position="425"/>
    </location>
</feature>
<keyword evidence="4" id="KW-1133">Transmembrane helix</keyword>
<evidence type="ECO:0000256" key="1">
    <source>
        <dbReference type="ARBA" id="ARBA00004370"/>
    </source>
</evidence>
<feature type="domain" description="Flagellar M-ring N-terminal" evidence="5">
    <location>
        <begin position="47"/>
        <end position="218"/>
    </location>
</feature>
<reference evidence="7 8" key="1">
    <citation type="submission" date="2019-08" db="EMBL/GenBank/DDBJ databases">
        <title>In-depth cultivation of the pig gut microbiome towards novel bacterial diversity and tailored functional studies.</title>
        <authorList>
            <person name="Wylensek D."/>
            <person name="Hitch T.C.A."/>
            <person name="Clavel T."/>
        </authorList>
    </citation>
    <scope>NUCLEOTIDE SEQUENCE [LARGE SCALE GENOMIC DNA]</scope>
    <source>
        <strain evidence="7 8">WCA-693-APC-MOT-I</strain>
    </source>
</reference>
<feature type="transmembrane region" description="Helical" evidence="4">
    <location>
        <begin position="25"/>
        <end position="45"/>
    </location>
</feature>
<organism evidence="7 8">
    <name type="scientific">Velocimicrobium porci</name>
    <dbReference type="NCBI Taxonomy" id="2606634"/>
    <lineage>
        <taxon>Bacteria</taxon>
        <taxon>Bacillati</taxon>
        <taxon>Bacillota</taxon>
        <taxon>Clostridia</taxon>
        <taxon>Lachnospirales</taxon>
        <taxon>Lachnospiraceae</taxon>
        <taxon>Velocimicrobium</taxon>
    </lineage>
</organism>
<gene>
    <name evidence="7" type="ORF">FYJ58_03885</name>
</gene>
<evidence type="ECO:0000313" key="7">
    <source>
        <dbReference type="EMBL" id="MSS63017.1"/>
    </source>
</evidence>
<feature type="region of interest" description="Disordered" evidence="3">
    <location>
        <begin position="299"/>
        <end position="334"/>
    </location>
</feature>
<proteinExistence type="predicted"/>
<evidence type="ECO:0000259" key="6">
    <source>
        <dbReference type="Pfam" id="PF08345"/>
    </source>
</evidence>
<feature type="compositionally biased region" description="Polar residues" evidence="3">
    <location>
        <begin position="299"/>
        <end position="329"/>
    </location>
</feature>
<name>A0A6L5XWV2_9FIRM</name>
<dbReference type="RefSeq" id="WP_154517512.1">
    <property type="nucleotide sequence ID" value="NZ_VUMT01000004.1"/>
</dbReference>
<accession>A0A6L5XWV2</accession>
<sequence length="535" mass="60801">MQERIKQIPQRFLEFWNKYTNKQKTIIICVIAAIFFTIVLLTYFFTRPKYDTKLASFEDNKQASELVNLLDSNEIKYKQSKDGMTIYVQEKDYTPSLNLMAENDILSDEWSWEDAYNNSMSTTEKEKEQKRTLAKQTTLRSYIMKYDGVKDATVYLNQPDTSYTIFDDAKEASVSIMLSLEKEMTAKEARSIAMWVANAVGNKSTDNIVIMDQDRNLLFGGGSDDVLGGEVSDKEDYKEKLRNTISEDVKSVLLNYGFDSATIGSSNIKFDFNKVTERYTEYTPTDGQEQGVYSHSYEYKSQGNTTSGGIPGTASNGDDTDYNIQTEGGSDSKVEQNKYDYLPNERVTKSDYEIGAVKPEESSIAVVAVRYKVYNEEDVERQGLLDGITFEDFIDQNNNRVATDDDVNQITDLISQTTGIDAANISVVTWEVPIFNAKETEPFDFTNYLMIILAVLIIALLIFVVFKGTAPVEVTEMEPELSVEQLLATTKENQSLEDIEFSDKSETRKMIEKFVDENPEAVASLLRNWLQEDWG</sequence>
<comment type="subcellular location">
    <subcellularLocation>
        <location evidence="1">Membrane</location>
    </subcellularLocation>
</comment>
<evidence type="ECO:0000313" key="8">
    <source>
        <dbReference type="Proteomes" id="UP000482209"/>
    </source>
</evidence>
<evidence type="ECO:0000256" key="4">
    <source>
        <dbReference type="SAM" id="Phobius"/>
    </source>
</evidence>
<evidence type="ECO:0008006" key="9">
    <source>
        <dbReference type="Google" id="ProtNLM"/>
    </source>
</evidence>
<feature type="transmembrane region" description="Helical" evidence="4">
    <location>
        <begin position="445"/>
        <end position="466"/>
    </location>
</feature>
<evidence type="ECO:0000256" key="3">
    <source>
        <dbReference type="SAM" id="MobiDB-lite"/>
    </source>
</evidence>
<evidence type="ECO:0000259" key="5">
    <source>
        <dbReference type="Pfam" id="PF01514"/>
    </source>
</evidence>
<dbReference type="GO" id="GO:0016020">
    <property type="term" value="C:membrane"/>
    <property type="evidence" value="ECO:0007669"/>
    <property type="project" value="UniProtKB-SubCell"/>
</dbReference>
<dbReference type="Pfam" id="PF08345">
    <property type="entry name" value="YscJ_FliF_C"/>
    <property type="match status" value="1"/>
</dbReference>
<keyword evidence="8" id="KW-1185">Reference proteome</keyword>